<evidence type="ECO:0000313" key="1">
    <source>
        <dbReference type="EMBL" id="ETM01486.1"/>
    </source>
</evidence>
<accession>W2LXY9</accession>
<organism evidence="1">
    <name type="scientific">Phytophthora nicotianae</name>
    <name type="common">Potato buckeye rot agent</name>
    <name type="synonym">Phytophthora parasitica</name>
    <dbReference type="NCBI Taxonomy" id="4792"/>
    <lineage>
        <taxon>Eukaryota</taxon>
        <taxon>Sar</taxon>
        <taxon>Stramenopiles</taxon>
        <taxon>Oomycota</taxon>
        <taxon>Peronosporomycetes</taxon>
        <taxon>Peronosporales</taxon>
        <taxon>Peronosporaceae</taxon>
        <taxon>Phytophthora</taxon>
    </lineage>
</organism>
<proteinExistence type="predicted"/>
<feature type="non-terminal residue" evidence="1">
    <location>
        <position position="1"/>
    </location>
</feature>
<dbReference type="AlphaFoldDB" id="W2LXY9"/>
<dbReference type="Proteomes" id="UP000054423">
    <property type="component" value="Unassembled WGS sequence"/>
</dbReference>
<dbReference type="EMBL" id="KI677699">
    <property type="protein sequence ID" value="ETM01486.1"/>
    <property type="molecule type" value="Genomic_DNA"/>
</dbReference>
<name>W2LXY9_PHYNI</name>
<protein>
    <submittedName>
        <fullName evidence="1">Uncharacterized protein</fullName>
    </submittedName>
</protein>
<dbReference type="OrthoDB" id="129096at2759"/>
<reference evidence="1" key="1">
    <citation type="submission" date="2013-11" db="EMBL/GenBank/DDBJ databases">
        <title>The Genome Sequence of Phytophthora parasitica CHvinca01.</title>
        <authorList>
            <consortium name="The Broad Institute Genomics Platform"/>
            <person name="Russ C."/>
            <person name="Tyler B."/>
            <person name="Panabieres F."/>
            <person name="Shan W."/>
            <person name="Tripathy S."/>
            <person name="Grunwald N."/>
            <person name="Machado M."/>
            <person name="Johnson C.S."/>
            <person name="Arredondo F."/>
            <person name="Hong C."/>
            <person name="Coffey M."/>
            <person name="Young S.K."/>
            <person name="Zeng Q."/>
            <person name="Gargeya S."/>
            <person name="Fitzgerald M."/>
            <person name="Abouelleil A."/>
            <person name="Alvarado L."/>
            <person name="Chapman S.B."/>
            <person name="Gainer-Dewar J."/>
            <person name="Goldberg J."/>
            <person name="Griggs A."/>
            <person name="Gujja S."/>
            <person name="Hansen M."/>
            <person name="Howarth C."/>
            <person name="Imamovic A."/>
            <person name="Ireland A."/>
            <person name="Larimer J."/>
            <person name="McCowan C."/>
            <person name="Murphy C."/>
            <person name="Pearson M."/>
            <person name="Poon T.W."/>
            <person name="Priest M."/>
            <person name="Roberts A."/>
            <person name="Saif S."/>
            <person name="Shea T."/>
            <person name="Sykes S."/>
            <person name="Wortman J."/>
            <person name="Nusbaum C."/>
            <person name="Birren B."/>
        </authorList>
    </citation>
    <scope>NUCLEOTIDE SEQUENCE [LARGE SCALE GENOMIC DNA]</scope>
    <source>
        <strain evidence="1">CHvinca01</strain>
    </source>
</reference>
<sequence>PQSQTSTEAAQEIRTSTYASGKKTRTLAAIKLPDKKVPVLTRVLELVYNTSDVEHVREVLTNYPVIMTDDSMEARATRSRRSYVHSEEFDNNFVVPDHLVTK</sequence>
<gene>
    <name evidence="1" type="ORF">L917_01942</name>
</gene>